<accession>A0A8C4QEW2</accession>
<reference evidence="2" key="2">
    <citation type="submission" date="2025-09" db="UniProtKB">
        <authorList>
            <consortium name="Ensembl"/>
        </authorList>
    </citation>
    <scope>IDENTIFICATION</scope>
</reference>
<name>A0A8C4QEW2_EPTBU</name>
<proteinExistence type="predicted"/>
<feature type="coiled-coil region" evidence="1">
    <location>
        <begin position="76"/>
        <end position="200"/>
    </location>
</feature>
<organism evidence="2 3">
    <name type="scientific">Eptatretus burgeri</name>
    <name type="common">Inshore hagfish</name>
    <dbReference type="NCBI Taxonomy" id="7764"/>
    <lineage>
        <taxon>Eukaryota</taxon>
        <taxon>Metazoa</taxon>
        <taxon>Chordata</taxon>
        <taxon>Craniata</taxon>
        <taxon>Vertebrata</taxon>
        <taxon>Cyclostomata</taxon>
        <taxon>Myxini</taxon>
        <taxon>Myxiniformes</taxon>
        <taxon>Myxinidae</taxon>
        <taxon>Eptatretinae</taxon>
        <taxon>Eptatretus</taxon>
    </lineage>
</organism>
<reference evidence="2" key="1">
    <citation type="submission" date="2025-08" db="UniProtKB">
        <authorList>
            <consortium name="Ensembl"/>
        </authorList>
    </citation>
    <scope>IDENTIFICATION</scope>
</reference>
<protein>
    <submittedName>
        <fullName evidence="2">Uncharacterized protein</fullName>
    </submittedName>
</protein>
<sequence>MHSRVPRISGGKQSVSDIDHKQMINMDVVENVNIWSDVEGEEAVCTEPSAYSSSERADLSSLVRLQTELLESRSMLRRENSNSQQLKDQLRKMESKRNGLQQELDNLQEKHVELKMKVAELETQLESARFTAEQEGERWKADKLYKHDLEHLQEQEENLQQVLRREQNLRLEMEKQQLERNILLGNVKQLKKQRDEMKQHFLLEQNTWLAREEELQKILELERRRNAKAFLSVCVAI</sequence>
<evidence type="ECO:0000313" key="3">
    <source>
        <dbReference type="Proteomes" id="UP000694388"/>
    </source>
</evidence>
<dbReference type="Ensembl" id="ENSEBUT00000014890.1">
    <property type="protein sequence ID" value="ENSEBUP00000014314.1"/>
    <property type="gene ID" value="ENSEBUG00000009013.1"/>
</dbReference>
<evidence type="ECO:0000313" key="2">
    <source>
        <dbReference type="Ensembl" id="ENSEBUP00000014314.1"/>
    </source>
</evidence>
<dbReference type="AlphaFoldDB" id="A0A8C4QEW2"/>
<keyword evidence="3" id="KW-1185">Reference proteome</keyword>
<evidence type="ECO:0000256" key="1">
    <source>
        <dbReference type="SAM" id="Coils"/>
    </source>
</evidence>
<keyword evidence="1" id="KW-0175">Coiled coil</keyword>
<dbReference type="Proteomes" id="UP000694388">
    <property type="component" value="Unplaced"/>
</dbReference>